<accession>A0A5C1YQH2</accession>
<organism evidence="14 15">
    <name type="scientific">Acetobacter vaccinii</name>
    <dbReference type="NCBI Taxonomy" id="2592655"/>
    <lineage>
        <taxon>Bacteria</taxon>
        <taxon>Pseudomonadati</taxon>
        <taxon>Pseudomonadota</taxon>
        <taxon>Alphaproteobacteria</taxon>
        <taxon>Acetobacterales</taxon>
        <taxon>Acetobacteraceae</taxon>
        <taxon>Acetobacter</taxon>
    </lineage>
</organism>
<proteinExistence type="inferred from homology"/>
<dbReference type="Pfam" id="PF00593">
    <property type="entry name" value="TonB_dep_Rec_b-barrel"/>
    <property type="match status" value="1"/>
</dbReference>
<evidence type="ECO:0000313" key="14">
    <source>
        <dbReference type="EMBL" id="QEO17469.1"/>
    </source>
</evidence>
<dbReference type="PANTHER" id="PTHR30069">
    <property type="entry name" value="TONB-DEPENDENT OUTER MEMBRANE RECEPTOR"/>
    <property type="match status" value="1"/>
</dbReference>
<dbReference type="AlphaFoldDB" id="A0A5C1YQH2"/>
<name>A0A5C1YQH2_9PROT</name>
<evidence type="ECO:0000256" key="9">
    <source>
        <dbReference type="RuleBase" id="RU003357"/>
    </source>
</evidence>
<dbReference type="InterPro" id="IPR037066">
    <property type="entry name" value="Plug_dom_sf"/>
</dbReference>
<keyword evidence="15" id="KW-1185">Reference proteome</keyword>
<dbReference type="GO" id="GO:0015344">
    <property type="term" value="F:siderophore uptake transmembrane transporter activity"/>
    <property type="evidence" value="ECO:0007669"/>
    <property type="project" value="TreeGrafter"/>
</dbReference>
<evidence type="ECO:0000256" key="8">
    <source>
        <dbReference type="PROSITE-ProRule" id="PRU01360"/>
    </source>
</evidence>
<evidence type="ECO:0000256" key="10">
    <source>
        <dbReference type="SAM" id="MobiDB-lite"/>
    </source>
</evidence>
<feature type="chain" id="PRO_5023024519" evidence="11">
    <location>
        <begin position="32"/>
        <end position="742"/>
    </location>
</feature>
<dbReference type="PANTHER" id="PTHR30069:SF49">
    <property type="entry name" value="OUTER MEMBRANE PROTEIN C"/>
    <property type="match status" value="1"/>
</dbReference>
<dbReference type="InterPro" id="IPR039426">
    <property type="entry name" value="TonB-dep_rcpt-like"/>
</dbReference>
<evidence type="ECO:0000313" key="15">
    <source>
        <dbReference type="Proteomes" id="UP000324536"/>
    </source>
</evidence>
<dbReference type="GO" id="GO:0009279">
    <property type="term" value="C:cell outer membrane"/>
    <property type="evidence" value="ECO:0007669"/>
    <property type="project" value="UniProtKB-SubCell"/>
</dbReference>
<dbReference type="KEGG" id="acek:FLP30_06840"/>
<evidence type="ECO:0000256" key="6">
    <source>
        <dbReference type="ARBA" id="ARBA00023136"/>
    </source>
</evidence>
<sequence>MSYTRTLGQHYGWLWAVATVCCAPLATPTHAATVVTLPQLDVSDTQDDTELADSPLNASSPNAASRRMSSLSSPDSASLFRDQPGFSSYAGGRLANLPVLNGMADDRVATFVDGVRISPACPNHMNPALSYIDPQSVQTATSVAGLTPVSSGGDSLGGSIIVERAPPRFARHGKILFTGSASGTYRSNGSGYAAHGDMTVANDMFSLRYNASYAEAGNYSAGGGFGPVPSTEYLTYSHDITFGMHKGNHLLALTFSQQDTPREGFPNQYMDMTNNRSTGVNGKYTGTFDWGELEATGYWRRVSHAMNMLADKGGHSATTGMPMNDESRTAGYAIKATIPLARAHTLRLGSSFDHEGLNDWWPPLAGSSMMGPDTFHTLNDAHRDRLGHFAEWEARWTPRLSTLLGLRNDVVMMNTGNVSPYSWMSSSMSGMSMMSGMGGMSGLSTDGAAAKAFNARPHGRTDVNFDVTAMLRWKTTDSLTIEAGYARKSRAPNLYERYAWGRSSMATTMIGWFGDGNGYVGNLDLKSEVANTASVTFDWHDPSLANRWQLKVQPYYTYAHNYINVQRIGSLANSMNHLNGYVLQFVNHNAQMYGINASGRYALWDSAHYGRGEVTGVLNWVRGQDMVSHSGLYQQMPLNGTLALNETVGPWTGRVELNLVKAKSTVDWVRNEARTPGYALLNLAGSYKWRMLTLNAGIDNIFNQRYYMPLGGLLVMTEKSTGQHIALPGMGRSFNVSLTATF</sequence>
<protein>
    <submittedName>
        <fullName evidence="14">TonB-dependent receptor</fullName>
    </submittedName>
</protein>
<dbReference type="EMBL" id="CP043506">
    <property type="protein sequence ID" value="QEO17469.1"/>
    <property type="molecule type" value="Genomic_DNA"/>
</dbReference>
<evidence type="ECO:0000256" key="11">
    <source>
        <dbReference type="SAM" id="SignalP"/>
    </source>
</evidence>
<dbReference type="Gene3D" id="2.170.130.10">
    <property type="entry name" value="TonB-dependent receptor, plug domain"/>
    <property type="match status" value="1"/>
</dbReference>
<dbReference type="Pfam" id="PF07715">
    <property type="entry name" value="Plug"/>
    <property type="match status" value="1"/>
</dbReference>
<keyword evidence="5 9" id="KW-0798">TonB box</keyword>
<evidence type="ECO:0000256" key="2">
    <source>
        <dbReference type="ARBA" id="ARBA00022448"/>
    </source>
</evidence>
<comment type="similarity">
    <text evidence="8 9">Belongs to the TonB-dependent receptor family.</text>
</comment>
<reference evidence="14 15" key="1">
    <citation type="submission" date="2019-09" db="EMBL/GenBank/DDBJ databases">
        <title>Genome sequencing of strain KACC 21233.</title>
        <authorList>
            <person name="Heo J."/>
            <person name="Kim S.-J."/>
            <person name="Kim J.-S."/>
            <person name="Hong S.-B."/>
            <person name="Kwon S.-W."/>
        </authorList>
    </citation>
    <scope>NUCLEOTIDE SEQUENCE [LARGE SCALE GENOMIC DNA]</scope>
    <source>
        <strain evidence="14 15">KACC 21233</strain>
    </source>
</reference>
<keyword evidence="2 8" id="KW-0813">Transport</keyword>
<evidence type="ECO:0000256" key="3">
    <source>
        <dbReference type="ARBA" id="ARBA00022452"/>
    </source>
</evidence>
<evidence type="ECO:0000259" key="13">
    <source>
        <dbReference type="Pfam" id="PF07715"/>
    </source>
</evidence>
<gene>
    <name evidence="14" type="ORF">FLP30_06840</name>
</gene>
<keyword evidence="11" id="KW-0732">Signal</keyword>
<dbReference type="InterPro" id="IPR036942">
    <property type="entry name" value="Beta-barrel_TonB_sf"/>
</dbReference>
<dbReference type="PROSITE" id="PS52016">
    <property type="entry name" value="TONB_DEPENDENT_REC_3"/>
    <property type="match status" value="1"/>
</dbReference>
<feature type="signal peptide" evidence="11">
    <location>
        <begin position="1"/>
        <end position="31"/>
    </location>
</feature>
<keyword evidence="4 8" id="KW-0812">Transmembrane</keyword>
<evidence type="ECO:0000256" key="5">
    <source>
        <dbReference type="ARBA" id="ARBA00023077"/>
    </source>
</evidence>
<keyword evidence="14" id="KW-0675">Receptor</keyword>
<dbReference type="Proteomes" id="UP000324536">
    <property type="component" value="Chromosome"/>
</dbReference>
<evidence type="ECO:0000256" key="1">
    <source>
        <dbReference type="ARBA" id="ARBA00004571"/>
    </source>
</evidence>
<keyword evidence="7 8" id="KW-0998">Cell outer membrane</keyword>
<dbReference type="Gene3D" id="2.40.170.20">
    <property type="entry name" value="TonB-dependent receptor, beta-barrel domain"/>
    <property type="match status" value="1"/>
</dbReference>
<dbReference type="OrthoDB" id="9760333at2"/>
<comment type="subcellular location">
    <subcellularLocation>
        <location evidence="1 8">Cell outer membrane</location>
        <topology evidence="1 8">Multi-pass membrane protein</topology>
    </subcellularLocation>
</comment>
<feature type="region of interest" description="Disordered" evidence="10">
    <location>
        <begin position="46"/>
        <end position="78"/>
    </location>
</feature>
<dbReference type="SUPFAM" id="SSF56935">
    <property type="entry name" value="Porins"/>
    <property type="match status" value="1"/>
</dbReference>
<feature type="compositionally biased region" description="Low complexity" evidence="10">
    <location>
        <begin position="52"/>
        <end position="78"/>
    </location>
</feature>
<dbReference type="GO" id="GO:0044718">
    <property type="term" value="P:siderophore transmembrane transport"/>
    <property type="evidence" value="ECO:0007669"/>
    <property type="project" value="TreeGrafter"/>
</dbReference>
<dbReference type="InterPro" id="IPR012910">
    <property type="entry name" value="Plug_dom"/>
</dbReference>
<feature type="domain" description="TonB-dependent receptor plug" evidence="13">
    <location>
        <begin position="69"/>
        <end position="158"/>
    </location>
</feature>
<dbReference type="RefSeq" id="WP_149279147.1">
    <property type="nucleotide sequence ID" value="NZ_CP043506.1"/>
</dbReference>
<dbReference type="InterPro" id="IPR000531">
    <property type="entry name" value="Beta-barrel_TonB"/>
</dbReference>
<keyword evidence="6 8" id="KW-0472">Membrane</keyword>
<evidence type="ECO:0000256" key="7">
    <source>
        <dbReference type="ARBA" id="ARBA00023237"/>
    </source>
</evidence>
<evidence type="ECO:0000256" key="4">
    <source>
        <dbReference type="ARBA" id="ARBA00022692"/>
    </source>
</evidence>
<feature type="domain" description="TonB-dependent receptor-like beta-barrel" evidence="12">
    <location>
        <begin position="231"/>
        <end position="701"/>
    </location>
</feature>
<evidence type="ECO:0000259" key="12">
    <source>
        <dbReference type="Pfam" id="PF00593"/>
    </source>
</evidence>
<keyword evidence="3 8" id="KW-1134">Transmembrane beta strand</keyword>